<dbReference type="InterPro" id="IPR040198">
    <property type="entry name" value="Fido_containing"/>
</dbReference>
<organism evidence="2 3">
    <name type="scientific">Azospirillum rugosum</name>
    <dbReference type="NCBI Taxonomy" id="416170"/>
    <lineage>
        <taxon>Bacteria</taxon>
        <taxon>Pseudomonadati</taxon>
        <taxon>Pseudomonadota</taxon>
        <taxon>Alphaproteobacteria</taxon>
        <taxon>Rhodospirillales</taxon>
        <taxon>Azospirillaceae</taxon>
        <taxon>Azospirillum</taxon>
    </lineage>
</organism>
<dbReference type="SUPFAM" id="SSF140931">
    <property type="entry name" value="Fic-like"/>
    <property type="match status" value="1"/>
</dbReference>
<name>A0ABS4SNS1_9PROT</name>
<gene>
    <name evidence="2" type="ORF">J2851_003996</name>
</gene>
<dbReference type="PANTHER" id="PTHR13504:SF38">
    <property type="entry name" value="FIDO DOMAIN-CONTAINING PROTEIN"/>
    <property type="match status" value="1"/>
</dbReference>
<keyword evidence="3" id="KW-1185">Reference proteome</keyword>
<comment type="caution">
    <text evidence="2">The sequence shown here is derived from an EMBL/GenBank/DDBJ whole genome shotgun (WGS) entry which is preliminary data.</text>
</comment>
<dbReference type="InterPro" id="IPR036597">
    <property type="entry name" value="Fido-like_dom_sf"/>
</dbReference>
<dbReference type="RefSeq" id="WP_209768249.1">
    <property type="nucleotide sequence ID" value="NZ_JAGINP010000014.1"/>
</dbReference>
<dbReference type="EMBL" id="JAGINP010000014">
    <property type="protein sequence ID" value="MBP2294210.1"/>
    <property type="molecule type" value="Genomic_DNA"/>
</dbReference>
<protein>
    <submittedName>
        <fullName evidence="2">Fic family protein</fullName>
    </submittedName>
</protein>
<accession>A0ABS4SNS1</accession>
<dbReference type="Gene3D" id="1.10.3290.10">
    <property type="entry name" value="Fido-like domain"/>
    <property type="match status" value="1"/>
</dbReference>
<evidence type="ECO:0000259" key="1">
    <source>
        <dbReference type="PROSITE" id="PS51459"/>
    </source>
</evidence>
<dbReference type="PANTHER" id="PTHR13504">
    <property type="entry name" value="FIDO DOMAIN-CONTAINING PROTEIN DDB_G0283145"/>
    <property type="match status" value="1"/>
</dbReference>
<dbReference type="Pfam" id="PF02661">
    <property type="entry name" value="Fic"/>
    <property type="match status" value="1"/>
</dbReference>
<dbReference type="InterPro" id="IPR003812">
    <property type="entry name" value="Fido"/>
</dbReference>
<proteinExistence type="predicted"/>
<evidence type="ECO:0000313" key="3">
    <source>
        <dbReference type="Proteomes" id="UP000781958"/>
    </source>
</evidence>
<dbReference type="PROSITE" id="PS51459">
    <property type="entry name" value="FIDO"/>
    <property type="match status" value="1"/>
</dbReference>
<reference evidence="2 3" key="1">
    <citation type="submission" date="2021-03" db="EMBL/GenBank/DDBJ databases">
        <title>Genomic Encyclopedia of Type Strains, Phase III (KMG-III): the genomes of soil and plant-associated and newly described type strains.</title>
        <authorList>
            <person name="Whitman W."/>
        </authorList>
    </citation>
    <scope>NUCLEOTIDE SEQUENCE [LARGE SCALE GENOMIC DNA]</scope>
    <source>
        <strain evidence="2 3">IMMIB AFH-6</strain>
    </source>
</reference>
<evidence type="ECO:0000313" key="2">
    <source>
        <dbReference type="EMBL" id="MBP2294210.1"/>
    </source>
</evidence>
<dbReference type="Proteomes" id="UP000781958">
    <property type="component" value="Unassembled WGS sequence"/>
</dbReference>
<feature type="domain" description="Fido" evidence="1">
    <location>
        <begin position="64"/>
        <end position="215"/>
    </location>
</feature>
<sequence length="232" mass="26054">MTDESGKQRHSVADEAYLIQDEKARAEAEALNGLRQFDAAVQLIESHLDPEHPNRINPERPFKLRVSHILSLHRIALDGIHAYAGNFRPAGVAISGSKHEPIGAHIVPDMVEELCDYVNDNWKEKSPIHLAAYVMWRLNWIHPFSDGNGRTSRVLSYVVLCLRAAERFPGDNTIPEQIEKDRQPYFDALDAADAAYKDGHIDVAKMEELLDYLLSEQLLSALHKARGADGQS</sequence>